<feature type="signal peptide" evidence="1">
    <location>
        <begin position="1"/>
        <end position="18"/>
    </location>
</feature>
<protein>
    <submittedName>
        <fullName evidence="2">Uncharacterized protein</fullName>
    </submittedName>
</protein>
<keyword evidence="3" id="KW-1185">Reference proteome</keyword>
<comment type="caution">
    <text evidence="2">The sequence shown here is derived from an EMBL/GenBank/DDBJ whole genome shotgun (WGS) entry which is preliminary data.</text>
</comment>
<dbReference type="PANTHER" id="PTHR43712:SF15">
    <property type="entry name" value="MONODICTYPHENONE CLUSTER TRANSCRIPTIONAL COACTIVATOR MDPA"/>
    <property type="match status" value="1"/>
</dbReference>
<dbReference type="EMBL" id="MU254852">
    <property type="protein sequence ID" value="KAG9239835.1"/>
    <property type="molecule type" value="Genomic_DNA"/>
</dbReference>
<dbReference type="AlphaFoldDB" id="A0A9P8CAS9"/>
<evidence type="ECO:0000256" key="1">
    <source>
        <dbReference type="SAM" id="SignalP"/>
    </source>
</evidence>
<keyword evidence="1" id="KW-0732">Signal</keyword>
<sequence>MQVLACLKWLCEFQIVALIPLTQEVAYTDLSDLTGVSATQIQRIVRITATVGFLCEPQAHYVAHTTLSREFIRRPSFLDALMFISDTMVPTAMCMAEATRQEAHPQHIDVSPYQIAMKSSSSLAAACESDAKLQRRVSAFQRLAARSRANAVTHLLSCIDWETLGQGTVVEVNAVSTATAKALAARNAALRFVVQMRDIKQSDAIFSARQVSSSEKLIVQRRAPGDPQNERSAAVYLLHMPDPFLFASSVAHTEVCTAELRIHFDLIRAKGDGNLILIADVLQDPDTPTATAEAVAALQDLLLLQIGHKEAFDMARLMELLECMHLDPTRLTIINQLSSPDYPILMFKLRVDSLSASEL</sequence>
<dbReference type="SUPFAM" id="SSF46785">
    <property type="entry name" value="Winged helix' DNA-binding domain"/>
    <property type="match status" value="1"/>
</dbReference>
<dbReference type="InterPro" id="IPR036390">
    <property type="entry name" value="WH_DNA-bd_sf"/>
</dbReference>
<accession>A0A9P8CAS9</accession>
<dbReference type="OrthoDB" id="1606438at2759"/>
<evidence type="ECO:0000313" key="2">
    <source>
        <dbReference type="EMBL" id="KAG9239835.1"/>
    </source>
</evidence>
<name>A0A9P8CAS9_9HELO</name>
<dbReference type="PANTHER" id="PTHR43712">
    <property type="entry name" value="PUTATIVE (AFU_ORTHOLOGUE AFUA_4G14580)-RELATED"/>
    <property type="match status" value="1"/>
</dbReference>
<feature type="chain" id="PRO_5040356551" evidence="1">
    <location>
        <begin position="19"/>
        <end position="359"/>
    </location>
</feature>
<dbReference type="InterPro" id="IPR029063">
    <property type="entry name" value="SAM-dependent_MTases_sf"/>
</dbReference>
<dbReference type="Proteomes" id="UP000887226">
    <property type="component" value="Unassembled WGS sequence"/>
</dbReference>
<reference evidence="2" key="1">
    <citation type="journal article" date="2021" name="IMA Fungus">
        <title>Genomic characterization of three marine fungi, including Emericellopsis atlantica sp. nov. with signatures of a generalist lifestyle and marine biomass degradation.</title>
        <authorList>
            <person name="Hagestad O.C."/>
            <person name="Hou L."/>
            <person name="Andersen J.H."/>
            <person name="Hansen E.H."/>
            <person name="Altermark B."/>
            <person name="Li C."/>
            <person name="Kuhnert E."/>
            <person name="Cox R.J."/>
            <person name="Crous P.W."/>
            <person name="Spatafora J.W."/>
            <person name="Lail K."/>
            <person name="Amirebrahimi M."/>
            <person name="Lipzen A."/>
            <person name="Pangilinan J."/>
            <person name="Andreopoulos W."/>
            <person name="Hayes R.D."/>
            <person name="Ng V."/>
            <person name="Grigoriev I.V."/>
            <person name="Jackson S.A."/>
            <person name="Sutton T.D.S."/>
            <person name="Dobson A.D.W."/>
            <person name="Rama T."/>
        </authorList>
    </citation>
    <scope>NUCLEOTIDE SEQUENCE</scope>
    <source>
        <strain evidence="2">TRa3180A</strain>
    </source>
</reference>
<dbReference type="InterPro" id="IPR036388">
    <property type="entry name" value="WH-like_DNA-bd_sf"/>
</dbReference>
<proteinExistence type="predicted"/>
<organism evidence="2 3">
    <name type="scientific">Calycina marina</name>
    <dbReference type="NCBI Taxonomy" id="1763456"/>
    <lineage>
        <taxon>Eukaryota</taxon>
        <taxon>Fungi</taxon>
        <taxon>Dikarya</taxon>
        <taxon>Ascomycota</taxon>
        <taxon>Pezizomycotina</taxon>
        <taxon>Leotiomycetes</taxon>
        <taxon>Helotiales</taxon>
        <taxon>Pezizellaceae</taxon>
        <taxon>Calycina</taxon>
    </lineage>
</organism>
<gene>
    <name evidence="2" type="ORF">BJ878DRAFT_530573</name>
</gene>
<dbReference type="Gene3D" id="1.10.10.10">
    <property type="entry name" value="Winged helix-like DNA-binding domain superfamily/Winged helix DNA-binding domain"/>
    <property type="match status" value="1"/>
</dbReference>
<dbReference type="Gene3D" id="3.40.50.150">
    <property type="entry name" value="Vaccinia Virus protein VP39"/>
    <property type="match status" value="1"/>
</dbReference>
<evidence type="ECO:0000313" key="3">
    <source>
        <dbReference type="Proteomes" id="UP000887226"/>
    </source>
</evidence>